<dbReference type="EMBL" id="SRRO01000001">
    <property type="protein sequence ID" value="TGN63437.1"/>
    <property type="molecule type" value="Genomic_DNA"/>
</dbReference>
<evidence type="ECO:0000256" key="6">
    <source>
        <dbReference type="ARBA" id="ARBA00022801"/>
    </source>
</evidence>
<comment type="similarity">
    <text evidence="1">Belongs to the uracil-DNA glycosylase (UDG) superfamily. Type 4 (UDGa) family.</text>
</comment>
<sequence length="206" mass="22439">MAGQTDATPWVPESRELSDLESAAHDCRGCELWQPATQVVFSSGERSARIMLVGEQPGDREDEQGEPFVGPAGRVLDEALDEAGIDRSAAYLTNAVKHFRFEQRGKRRIHQKPDVRHLSACHPWLEAELEAVAPGVVVAMGATAARAVLDRAVKIGDVRGRVLEEPARPVVVTTHPSAVLRLRGRDGYDEAFGALVEDLRLAAPYA</sequence>
<dbReference type="GO" id="GO:0046872">
    <property type="term" value="F:metal ion binding"/>
    <property type="evidence" value="ECO:0007669"/>
    <property type="project" value="UniProtKB-KW"/>
</dbReference>
<dbReference type="SMART" id="SM00986">
    <property type="entry name" value="UDG"/>
    <property type="match status" value="1"/>
</dbReference>
<dbReference type="Pfam" id="PF03167">
    <property type="entry name" value="UDG"/>
    <property type="match status" value="1"/>
</dbReference>
<dbReference type="RefSeq" id="WP_135837975.1">
    <property type="nucleotide sequence ID" value="NZ_SRRO01000001.1"/>
</dbReference>
<evidence type="ECO:0000259" key="10">
    <source>
        <dbReference type="SMART" id="SM00986"/>
    </source>
</evidence>
<dbReference type="NCBIfam" id="TIGR03914">
    <property type="entry name" value="UDG_fam_dom"/>
    <property type="match status" value="1"/>
</dbReference>
<dbReference type="AlphaFoldDB" id="A0A4Z1CF35"/>
<evidence type="ECO:0000256" key="7">
    <source>
        <dbReference type="ARBA" id="ARBA00023004"/>
    </source>
</evidence>
<keyword evidence="5" id="KW-0227">DNA damage</keyword>
<keyword evidence="6" id="KW-0378">Hydrolase</keyword>
<dbReference type="NCBIfam" id="TIGR00758">
    <property type="entry name" value="UDG_fam4"/>
    <property type="match status" value="1"/>
</dbReference>
<evidence type="ECO:0000313" key="12">
    <source>
        <dbReference type="Proteomes" id="UP000297496"/>
    </source>
</evidence>
<dbReference type="CDD" id="cd10030">
    <property type="entry name" value="UDG-F4_TTUDGA_SPO1dp_like"/>
    <property type="match status" value="1"/>
</dbReference>
<dbReference type="Proteomes" id="UP000297496">
    <property type="component" value="Unassembled WGS sequence"/>
</dbReference>
<keyword evidence="4" id="KW-0479">Metal-binding</keyword>
<keyword evidence="9" id="KW-0234">DNA repair</keyword>
<evidence type="ECO:0000256" key="5">
    <source>
        <dbReference type="ARBA" id="ARBA00022763"/>
    </source>
</evidence>
<keyword evidence="7" id="KW-0408">Iron</keyword>
<dbReference type="GO" id="GO:0051539">
    <property type="term" value="F:4 iron, 4 sulfur cluster binding"/>
    <property type="evidence" value="ECO:0007669"/>
    <property type="project" value="UniProtKB-KW"/>
</dbReference>
<gene>
    <name evidence="11" type="ORF">EXE59_05355</name>
</gene>
<proteinExistence type="inferred from homology"/>
<evidence type="ECO:0000256" key="9">
    <source>
        <dbReference type="ARBA" id="ARBA00023204"/>
    </source>
</evidence>
<keyword evidence="3" id="KW-0004">4Fe-4S</keyword>
<name>A0A4Z1CF35_9ACTN</name>
<dbReference type="InterPro" id="IPR051536">
    <property type="entry name" value="UDG_Type-4/5"/>
</dbReference>
<evidence type="ECO:0000256" key="2">
    <source>
        <dbReference type="ARBA" id="ARBA00019403"/>
    </source>
</evidence>
<dbReference type="SMART" id="SM00987">
    <property type="entry name" value="UreE_C"/>
    <property type="match status" value="1"/>
</dbReference>
<feature type="domain" description="Uracil-DNA glycosylase-like" evidence="10">
    <location>
        <begin position="41"/>
        <end position="200"/>
    </location>
</feature>
<protein>
    <recommendedName>
        <fullName evidence="2">Type-4 uracil-DNA glycosylase</fullName>
    </recommendedName>
</protein>
<dbReference type="InterPro" id="IPR005273">
    <property type="entry name" value="Ura-DNA_glyco_family4"/>
</dbReference>
<keyword evidence="8" id="KW-0411">Iron-sulfur</keyword>
<dbReference type="GO" id="GO:0097506">
    <property type="term" value="F:deaminated base DNA N-glycosylase activity"/>
    <property type="evidence" value="ECO:0007669"/>
    <property type="project" value="UniProtKB-ARBA"/>
</dbReference>
<keyword evidence="12" id="KW-1185">Reference proteome</keyword>
<evidence type="ECO:0000256" key="8">
    <source>
        <dbReference type="ARBA" id="ARBA00023014"/>
    </source>
</evidence>
<evidence type="ECO:0000256" key="1">
    <source>
        <dbReference type="ARBA" id="ARBA00006521"/>
    </source>
</evidence>
<evidence type="ECO:0000313" key="11">
    <source>
        <dbReference type="EMBL" id="TGN63437.1"/>
    </source>
</evidence>
<accession>A0A4Z1CF35</accession>
<dbReference type="InterPro" id="IPR005122">
    <property type="entry name" value="Uracil-DNA_glycosylase-like"/>
</dbReference>
<dbReference type="SUPFAM" id="SSF52141">
    <property type="entry name" value="Uracil-DNA glycosylase-like"/>
    <property type="match status" value="1"/>
</dbReference>
<dbReference type="PANTHER" id="PTHR33693">
    <property type="entry name" value="TYPE-5 URACIL-DNA GLYCOSYLASE"/>
    <property type="match status" value="1"/>
</dbReference>
<evidence type="ECO:0000256" key="3">
    <source>
        <dbReference type="ARBA" id="ARBA00022485"/>
    </source>
</evidence>
<dbReference type="PANTHER" id="PTHR33693:SF9">
    <property type="entry name" value="TYPE-4 URACIL-DNA GLYCOSYLASE"/>
    <property type="match status" value="1"/>
</dbReference>
<dbReference type="GO" id="GO:0006281">
    <property type="term" value="P:DNA repair"/>
    <property type="evidence" value="ECO:0007669"/>
    <property type="project" value="UniProtKB-KW"/>
</dbReference>
<reference evidence="11 12" key="1">
    <citation type="submission" date="2019-04" db="EMBL/GenBank/DDBJ databases">
        <title>Three New Species of Nocardioides, Nocardioides euryhalodurans sp. nov., Nocardioides seonyuensis sp. nov. and Nocardioides eburneoflavus sp. nov. Isolated from Soil.</title>
        <authorList>
            <person name="Roh S.G."/>
            <person name="Lee C."/>
            <person name="Kim M.-K."/>
            <person name="Kim S.B."/>
        </authorList>
    </citation>
    <scope>NUCLEOTIDE SEQUENCE [LARGE SCALE GENOMIC DNA]</scope>
    <source>
        <strain evidence="11 12">MMS17-SY213</strain>
    </source>
</reference>
<comment type="caution">
    <text evidence="11">The sequence shown here is derived from an EMBL/GenBank/DDBJ whole genome shotgun (WGS) entry which is preliminary data.</text>
</comment>
<dbReference type="InterPro" id="IPR036895">
    <property type="entry name" value="Uracil-DNA_glycosylase-like_sf"/>
</dbReference>
<dbReference type="Gene3D" id="3.40.470.10">
    <property type="entry name" value="Uracil-DNA glycosylase-like domain"/>
    <property type="match status" value="1"/>
</dbReference>
<organism evidence="11 12">
    <name type="scientific">Nocardioides eburneiflavus</name>
    <dbReference type="NCBI Taxonomy" id="2518372"/>
    <lineage>
        <taxon>Bacteria</taxon>
        <taxon>Bacillati</taxon>
        <taxon>Actinomycetota</taxon>
        <taxon>Actinomycetes</taxon>
        <taxon>Propionibacteriales</taxon>
        <taxon>Nocardioidaceae</taxon>
        <taxon>Nocardioides</taxon>
    </lineage>
</organism>
<dbReference type="OrthoDB" id="5290748at2"/>
<evidence type="ECO:0000256" key="4">
    <source>
        <dbReference type="ARBA" id="ARBA00022723"/>
    </source>
</evidence>